<evidence type="ECO:0000256" key="1">
    <source>
        <dbReference type="SAM" id="MobiDB-lite"/>
    </source>
</evidence>
<gene>
    <name evidence="2" type="ORF">HBA54_14385</name>
</gene>
<dbReference type="Proteomes" id="UP000761264">
    <property type="component" value="Unassembled WGS sequence"/>
</dbReference>
<dbReference type="RefSeq" id="WP_167225726.1">
    <property type="nucleotide sequence ID" value="NZ_JAAQPH010000010.1"/>
</dbReference>
<name>A0A967EYJ6_9PROT</name>
<dbReference type="EMBL" id="JAAQPH010000010">
    <property type="protein sequence ID" value="NIA69788.1"/>
    <property type="molecule type" value="Genomic_DNA"/>
</dbReference>
<feature type="region of interest" description="Disordered" evidence="1">
    <location>
        <begin position="1"/>
        <end position="21"/>
    </location>
</feature>
<sequence>MNDDPVDLDEHRGMAAQKATETRRQRLHDFHADQTALRQRQEELEKLLLAAPAETWPEAAAKAQYLIRIFAGTPEAQDPRRKALIDHALDDLNRLCERAKEDP</sequence>
<reference evidence="2" key="1">
    <citation type="submission" date="2020-03" db="EMBL/GenBank/DDBJ databases">
        <title>Genome of Pelagibius litoralis DSM 21314T.</title>
        <authorList>
            <person name="Wang G."/>
        </authorList>
    </citation>
    <scope>NUCLEOTIDE SEQUENCE</scope>
    <source>
        <strain evidence="2">DSM 21314</strain>
    </source>
</reference>
<protein>
    <submittedName>
        <fullName evidence="2">Uncharacterized protein</fullName>
    </submittedName>
</protein>
<accession>A0A967EYJ6</accession>
<evidence type="ECO:0000313" key="2">
    <source>
        <dbReference type="EMBL" id="NIA69788.1"/>
    </source>
</evidence>
<dbReference type="AlphaFoldDB" id="A0A967EYJ6"/>
<evidence type="ECO:0000313" key="3">
    <source>
        <dbReference type="Proteomes" id="UP000761264"/>
    </source>
</evidence>
<organism evidence="2 3">
    <name type="scientific">Pelagibius litoralis</name>
    <dbReference type="NCBI Taxonomy" id="374515"/>
    <lineage>
        <taxon>Bacteria</taxon>
        <taxon>Pseudomonadati</taxon>
        <taxon>Pseudomonadota</taxon>
        <taxon>Alphaproteobacteria</taxon>
        <taxon>Rhodospirillales</taxon>
        <taxon>Rhodovibrionaceae</taxon>
        <taxon>Pelagibius</taxon>
    </lineage>
</organism>
<keyword evidence="3" id="KW-1185">Reference proteome</keyword>
<comment type="caution">
    <text evidence="2">The sequence shown here is derived from an EMBL/GenBank/DDBJ whole genome shotgun (WGS) entry which is preliminary data.</text>
</comment>
<proteinExistence type="predicted"/>